<dbReference type="RefSeq" id="WP_071648180.1">
    <property type="nucleotide sequence ID" value="NZ_CP017962.1"/>
</dbReference>
<evidence type="ECO:0000313" key="3">
    <source>
        <dbReference type="Proteomes" id="UP000182945"/>
    </source>
</evidence>
<name>A0AAC9NIU0_VIRHA</name>
<dbReference type="AlphaFoldDB" id="A0AAC9NIU0"/>
<protein>
    <submittedName>
        <fullName evidence="2">NrdH-redoxin</fullName>
    </submittedName>
</protein>
<proteinExistence type="predicted"/>
<gene>
    <name evidence="2" type="ORF">BME96_02285</name>
</gene>
<dbReference type="Pfam" id="PF00462">
    <property type="entry name" value="Glutaredoxin"/>
    <property type="match status" value="1"/>
</dbReference>
<dbReference type="InterPro" id="IPR002109">
    <property type="entry name" value="Glutaredoxin"/>
</dbReference>
<dbReference type="SUPFAM" id="SSF52833">
    <property type="entry name" value="Thioredoxin-like"/>
    <property type="match status" value="1"/>
</dbReference>
<accession>A0AAC9NIU0</accession>
<dbReference type="Proteomes" id="UP000182945">
    <property type="component" value="Chromosome"/>
</dbReference>
<evidence type="ECO:0000313" key="2">
    <source>
        <dbReference type="EMBL" id="APC47092.1"/>
    </source>
</evidence>
<sequence>MTEKSVLIYISEENEDCKKLMKQLDEWNVPYEVRNVTDNANYKKELQEKGVYGTPATYIGKEPYAILGFQKEKIRSSLGLADTDLNHSKTYSSQ</sequence>
<dbReference type="EMBL" id="CP017962">
    <property type="protein sequence ID" value="APC47092.1"/>
    <property type="molecule type" value="Genomic_DNA"/>
</dbReference>
<reference evidence="2 3" key="1">
    <citation type="submission" date="2016-11" db="EMBL/GenBank/DDBJ databases">
        <title>Complete genome sequencing of Virgibacillus halodenitrificans PDB-F2.</title>
        <authorList>
            <person name="Sun Z."/>
            <person name="Zhou Y."/>
            <person name="Li H."/>
        </authorList>
    </citation>
    <scope>NUCLEOTIDE SEQUENCE [LARGE SCALE GENOMIC DNA]</scope>
    <source>
        <strain evidence="2 3">PDB-F2</strain>
    </source>
</reference>
<dbReference type="InterPro" id="IPR036249">
    <property type="entry name" value="Thioredoxin-like_sf"/>
</dbReference>
<dbReference type="PROSITE" id="PS51354">
    <property type="entry name" value="GLUTAREDOXIN_2"/>
    <property type="match status" value="1"/>
</dbReference>
<organism evidence="2 3">
    <name type="scientific">Virgibacillus halodenitrificans</name>
    <name type="common">Bacillus halodenitrificans</name>
    <dbReference type="NCBI Taxonomy" id="1482"/>
    <lineage>
        <taxon>Bacteria</taxon>
        <taxon>Bacillati</taxon>
        <taxon>Bacillota</taxon>
        <taxon>Bacilli</taxon>
        <taxon>Bacillales</taxon>
        <taxon>Bacillaceae</taxon>
        <taxon>Virgibacillus</taxon>
    </lineage>
</organism>
<dbReference type="GeneID" id="71513209"/>
<feature type="domain" description="Glutaredoxin" evidence="1">
    <location>
        <begin position="6"/>
        <end position="62"/>
    </location>
</feature>
<dbReference type="KEGG" id="vhl:BME96_02285"/>
<dbReference type="Gene3D" id="3.40.30.10">
    <property type="entry name" value="Glutaredoxin"/>
    <property type="match status" value="1"/>
</dbReference>
<evidence type="ECO:0000259" key="1">
    <source>
        <dbReference type="Pfam" id="PF00462"/>
    </source>
</evidence>